<organism evidence="1 2">
    <name type="scientific">Xanthomonas hortorum pv. carotae</name>
    <dbReference type="NCBI Taxonomy" id="487904"/>
    <lineage>
        <taxon>Bacteria</taxon>
        <taxon>Pseudomonadati</taxon>
        <taxon>Pseudomonadota</taxon>
        <taxon>Gammaproteobacteria</taxon>
        <taxon>Lysobacterales</taxon>
        <taxon>Lysobacteraceae</taxon>
        <taxon>Xanthomonas</taxon>
    </lineage>
</organism>
<protein>
    <submittedName>
        <fullName evidence="1">Uncharacterized protein</fullName>
    </submittedName>
</protein>
<evidence type="ECO:0000313" key="2">
    <source>
        <dbReference type="Proteomes" id="UP000587508"/>
    </source>
</evidence>
<dbReference type="Proteomes" id="UP000587508">
    <property type="component" value="Unassembled WGS sequence"/>
</dbReference>
<dbReference type="AlphaFoldDB" id="A0A6V7FBA6"/>
<sequence length="53" mass="6097">MFAALLNQLFHRKPHPDAFAKQFQQALRVQGNRGELVYTDKINVRAQMENIAA</sequence>
<name>A0A6V7FBA6_9XANT</name>
<evidence type="ECO:0000313" key="1">
    <source>
        <dbReference type="EMBL" id="CAD0360668.1"/>
    </source>
</evidence>
<dbReference type="EMBL" id="CAJDKC010000004">
    <property type="protein sequence ID" value="CAD0360668.1"/>
    <property type="molecule type" value="Genomic_DNA"/>
</dbReference>
<dbReference type="EMBL" id="CAJDKC010000004">
    <property type="protein sequence ID" value="CAD0360670.1"/>
    <property type="molecule type" value="Genomic_DNA"/>
</dbReference>
<reference evidence="1 2" key="1">
    <citation type="submission" date="2020-07" db="EMBL/GenBank/DDBJ databases">
        <authorList>
            <person name="Pothier F. J."/>
        </authorList>
    </citation>
    <scope>NUCLEOTIDE SEQUENCE [LARGE SCALE GENOMIC DNA]</scope>
    <source>
        <strain evidence="1 2">CFBP 7900</strain>
    </source>
</reference>
<dbReference type="RefSeq" id="WP_023902983.1">
    <property type="nucleotide sequence ID" value="NZ_CAJDKC010000004.1"/>
</dbReference>
<comment type="caution">
    <text evidence="1">The sequence shown here is derived from an EMBL/GenBank/DDBJ whole genome shotgun (WGS) entry which is preliminary data.</text>
</comment>
<accession>A0A6V7FBA6</accession>
<proteinExistence type="predicted"/>
<gene>
    <name evidence="1" type="ORF">CFBP7900_32750</name>
</gene>